<protein>
    <recommendedName>
        <fullName evidence="7">Telomerase reverse transcriptase</fullName>
        <ecNumber evidence="7">2.7.7.49</ecNumber>
    </recommendedName>
    <alternativeName>
        <fullName evidence="7">Telomerase catalytic subunit</fullName>
    </alternativeName>
</protein>
<evidence type="ECO:0000256" key="5">
    <source>
        <dbReference type="ARBA" id="ARBA00022918"/>
    </source>
</evidence>
<evidence type="ECO:0000256" key="4">
    <source>
        <dbReference type="ARBA" id="ARBA00022842"/>
    </source>
</evidence>
<evidence type="ECO:0000256" key="7">
    <source>
        <dbReference type="RuleBase" id="RU365061"/>
    </source>
</evidence>
<keyword evidence="7" id="KW-0539">Nucleus</keyword>
<name>A0A9P9FPG4_9HYPO</name>
<evidence type="ECO:0000256" key="1">
    <source>
        <dbReference type="ARBA" id="ARBA00022679"/>
    </source>
</evidence>
<keyword evidence="1 7" id="KW-0808">Transferase</keyword>
<dbReference type="GO" id="GO:0000781">
    <property type="term" value="C:chromosome, telomeric region"/>
    <property type="evidence" value="ECO:0007669"/>
    <property type="project" value="UniProtKB-SubCell"/>
</dbReference>
<dbReference type="EC" id="2.7.7.49" evidence="7"/>
<comment type="caution">
    <text evidence="10">The sequence shown here is derived from an EMBL/GenBank/DDBJ whole genome shotgun (WGS) entry which is preliminary data.</text>
</comment>
<keyword evidence="2 7" id="KW-0548">Nucleotidyltransferase</keyword>
<proteinExistence type="inferred from homology"/>
<dbReference type="GO" id="GO:0003720">
    <property type="term" value="F:telomerase activity"/>
    <property type="evidence" value="ECO:0007669"/>
    <property type="project" value="InterPro"/>
</dbReference>
<dbReference type="EMBL" id="JAGMUV010000002">
    <property type="protein sequence ID" value="KAH7171136.1"/>
    <property type="molecule type" value="Genomic_DNA"/>
</dbReference>
<evidence type="ECO:0000256" key="8">
    <source>
        <dbReference type="SAM" id="MobiDB-lite"/>
    </source>
</evidence>
<dbReference type="GO" id="GO:0042162">
    <property type="term" value="F:telomeric DNA binding"/>
    <property type="evidence" value="ECO:0007669"/>
    <property type="project" value="TreeGrafter"/>
</dbReference>
<evidence type="ECO:0000256" key="3">
    <source>
        <dbReference type="ARBA" id="ARBA00022723"/>
    </source>
</evidence>
<dbReference type="PANTHER" id="PTHR12066:SF0">
    <property type="entry name" value="TELOMERASE REVERSE TRANSCRIPTASE"/>
    <property type="match status" value="1"/>
</dbReference>
<evidence type="ECO:0000256" key="6">
    <source>
        <dbReference type="ARBA" id="ARBA00048173"/>
    </source>
</evidence>
<feature type="domain" description="Telomerase ribonucleoprotein complex - RNA-binding" evidence="9">
    <location>
        <begin position="311"/>
        <end position="372"/>
    </location>
</feature>
<dbReference type="GO" id="GO:0070034">
    <property type="term" value="F:telomerase RNA binding"/>
    <property type="evidence" value="ECO:0007669"/>
    <property type="project" value="TreeGrafter"/>
</dbReference>
<keyword evidence="11" id="KW-1185">Reference proteome</keyword>
<keyword evidence="7" id="KW-0158">Chromosome</keyword>
<dbReference type="GO" id="GO:0007004">
    <property type="term" value="P:telomere maintenance via telomerase"/>
    <property type="evidence" value="ECO:0007669"/>
    <property type="project" value="TreeGrafter"/>
</dbReference>
<dbReference type="Gene3D" id="1.10.132.70">
    <property type="match status" value="1"/>
</dbReference>
<accession>A0A9P9FPG4</accession>
<dbReference type="Pfam" id="PF12009">
    <property type="entry name" value="Telomerase_RBD"/>
    <property type="match status" value="1"/>
</dbReference>
<comment type="catalytic activity">
    <reaction evidence="6 7">
        <text>DNA(n) + a 2'-deoxyribonucleoside 5'-triphosphate = DNA(n+1) + diphosphate</text>
        <dbReference type="Rhea" id="RHEA:22508"/>
        <dbReference type="Rhea" id="RHEA-COMP:17339"/>
        <dbReference type="Rhea" id="RHEA-COMP:17340"/>
        <dbReference type="ChEBI" id="CHEBI:33019"/>
        <dbReference type="ChEBI" id="CHEBI:61560"/>
        <dbReference type="ChEBI" id="CHEBI:173112"/>
        <dbReference type="EC" id="2.7.7.49"/>
    </reaction>
</comment>
<comment type="similarity">
    <text evidence="7">Belongs to the reverse transcriptase family. Telomerase subfamily.</text>
</comment>
<dbReference type="GO" id="GO:0000333">
    <property type="term" value="C:telomerase catalytic core complex"/>
    <property type="evidence" value="ECO:0007669"/>
    <property type="project" value="TreeGrafter"/>
</dbReference>
<comment type="function">
    <text evidence="7">Telomerase is a ribonucleoprotein enzyme essential for the replication of chromosome termini in most eukaryotes. It elongates telomeres. It is a reverse transcriptase that adds simple sequence repeats to chromosome ends by copying a template sequence within the RNA component of the enzyme.</text>
</comment>
<dbReference type="PANTHER" id="PTHR12066">
    <property type="entry name" value="TELOMERASE REVERSE TRANSCRIPTASE"/>
    <property type="match status" value="1"/>
</dbReference>
<dbReference type="InterPro" id="IPR003545">
    <property type="entry name" value="Telomerase_RT"/>
</dbReference>
<keyword evidence="5 7" id="KW-0695">RNA-directed DNA polymerase</keyword>
<keyword evidence="3 7" id="KW-0479">Metal-binding</keyword>
<reference evidence="10" key="1">
    <citation type="journal article" date="2021" name="Nat. Commun.">
        <title>Genetic determinants of endophytism in the Arabidopsis root mycobiome.</title>
        <authorList>
            <person name="Mesny F."/>
            <person name="Miyauchi S."/>
            <person name="Thiergart T."/>
            <person name="Pickel B."/>
            <person name="Atanasova L."/>
            <person name="Karlsson M."/>
            <person name="Huettel B."/>
            <person name="Barry K.W."/>
            <person name="Haridas S."/>
            <person name="Chen C."/>
            <person name="Bauer D."/>
            <person name="Andreopoulos W."/>
            <person name="Pangilinan J."/>
            <person name="LaButti K."/>
            <person name="Riley R."/>
            <person name="Lipzen A."/>
            <person name="Clum A."/>
            <person name="Drula E."/>
            <person name="Henrissat B."/>
            <person name="Kohler A."/>
            <person name="Grigoriev I.V."/>
            <person name="Martin F.M."/>
            <person name="Hacquard S."/>
        </authorList>
    </citation>
    <scope>NUCLEOTIDE SEQUENCE</scope>
    <source>
        <strain evidence="10">MPI-CAGE-AT-0147</strain>
    </source>
</reference>
<dbReference type="AlphaFoldDB" id="A0A9P9FPG4"/>
<dbReference type="Proteomes" id="UP000738349">
    <property type="component" value="Unassembled WGS sequence"/>
</dbReference>
<evidence type="ECO:0000313" key="11">
    <source>
        <dbReference type="Proteomes" id="UP000738349"/>
    </source>
</evidence>
<dbReference type="InterPro" id="IPR021891">
    <property type="entry name" value="Telomerase_RBD"/>
</dbReference>
<keyword evidence="4 7" id="KW-0460">Magnesium</keyword>
<evidence type="ECO:0000259" key="9">
    <source>
        <dbReference type="Pfam" id="PF12009"/>
    </source>
</evidence>
<dbReference type="GO" id="GO:0046872">
    <property type="term" value="F:metal ion binding"/>
    <property type="evidence" value="ECO:0007669"/>
    <property type="project" value="UniProtKB-KW"/>
</dbReference>
<sequence length="387" mass="43359">MASKRKRKYSCNDASKCKKQRITGGDTPVRRDLLERSYARVTTLREHILSNLPGSSRLRRKKIASLGHNEGAAEIESQLAHLLDTSLVCAHQPEVHHQETRWEQWLSFSQKGDESHVTLANGLSGSIYSQSEVVDFVIWLLFSRESKVGKRPKHLLCDGFRRGTGSGGQAGVVIPGLFSLYPNSNVKAIKEAPWPQLLVLLGRSGEKMMIDLLVDCAIYVTVQAGIHNYEQRSGIPLSEIDLPQSSTSVGNVESAQCRKPAEITLHPQANPATAESRIAPKKQFRKTQPGTQVSPLPQYKNLVEIATPPSQVSAFCQAALLKIIPSQFWGDGDTQIHNKLKIRQKIEHFVKLRRFESMSLHEISQDLKVRQYHGYFHSLPVTDFEIL</sequence>
<feature type="region of interest" description="Disordered" evidence="8">
    <location>
        <begin position="268"/>
        <end position="291"/>
    </location>
</feature>
<dbReference type="OrthoDB" id="289721at2759"/>
<evidence type="ECO:0000313" key="10">
    <source>
        <dbReference type="EMBL" id="KAH7171136.1"/>
    </source>
</evidence>
<keyword evidence="7" id="KW-0779">Telomere</keyword>
<evidence type="ECO:0000256" key="2">
    <source>
        <dbReference type="ARBA" id="ARBA00022695"/>
    </source>
</evidence>
<gene>
    <name evidence="10" type="ORF">EDB81DRAFT_877138</name>
</gene>
<organism evidence="10 11">
    <name type="scientific">Dactylonectria macrodidyma</name>
    <dbReference type="NCBI Taxonomy" id="307937"/>
    <lineage>
        <taxon>Eukaryota</taxon>
        <taxon>Fungi</taxon>
        <taxon>Dikarya</taxon>
        <taxon>Ascomycota</taxon>
        <taxon>Pezizomycotina</taxon>
        <taxon>Sordariomycetes</taxon>
        <taxon>Hypocreomycetidae</taxon>
        <taxon>Hypocreales</taxon>
        <taxon>Nectriaceae</taxon>
        <taxon>Dactylonectria</taxon>
    </lineage>
</organism>
<comment type="subcellular location">
    <subcellularLocation>
        <location evidence="7">Nucleus</location>
    </subcellularLocation>
    <subcellularLocation>
        <location evidence="7">Chromosome</location>
        <location evidence="7">Telomere</location>
    </subcellularLocation>
</comment>